<dbReference type="InterPro" id="IPR051218">
    <property type="entry name" value="Sec_MonoDiacylglyc_Lipase"/>
</dbReference>
<keyword evidence="3" id="KW-0472">Membrane</keyword>
<feature type="transmembrane region" description="Helical" evidence="3">
    <location>
        <begin position="1332"/>
        <end position="1355"/>
    </location>
</feature>
<dbReference type="EMBL" id="JAENGY010000202">
    <property type="protein sequence ID" value="KAG6969710.1"/>
    <property type="molecule type" value="Genomic_DNA"/>
</dbReference>
<keyword evidence="4" id="KW-0732">Signal</keyword>
<evidence type="ECO:0000256" key="4">
    <source>
        <dbReference type="SAM" id="SignalP"/>
    </source>
</evidence>
<feature type="region of interest" description="Disordered" evidence="2">
    <location>
        <begin position="1968"/>
        <end position="2010"/>
    </location>
</feature>
<feature type="repeat" description="ANK" evidence="1">
    <location>
        <begin position="1825"/>
        <end position="1857"/>
    </location>
</feature>
<keyword evidence="7" id="KW-1185">Reference proteome</keyword>
<feature type="transmembrane region" description="Helical" evidence="3">
    <location>
        <begin position="1223"/>
        <end position="1242"/>
    </location>
</feature>
<feature type="repeat" description="ANK" evidence="1">
    <location>
        <begin position="1859"/>
        <end position="1891"/>
    </location>
</feature>
<feature type="domain" description="Fungal lipase-type" evidence="5">
    <location>
        <begin position="1553"/>
        <end position="1708"/>
    </location>
</feature>
<dbReference type="CDD" id="cd00519">
    <property type="entry name" value="Lipase_3"/>
    <property type="match status" value="1"/>
</dbReference>
<dbReference type="Pfam" id="PF01764">
    <property type="entry name" value="Lipase_3"/>
    <property type="match status" value="1"/>
</dbReference>
<evidence type="ECO:0000313" key="7">
    <source>
        <dbReference type="Proteomes" id="UP000709295"/>
    </source>
</evidence>
<feature type="chain" id="PRO_5035224944" description="Fungal lipase-type domain-containing protein" evidence="4">
    <location>
        <begin position="18"/>
        <end position="2010"/>
    </location>
</feature>
<gene>
    <name evidence="6" type="ORF">JG688_00005207</name>
</gene>
<feature type="transmembrane region" description="Helical" evidence="3">
    <location>
        <begin position="1293"/>
        <end position="1311"/>
    </location>
</feature>
<evidence type="ECO:0000313" key="6">
    <source>
        <dbReference type="EMBL" id="KAG6969710.1"/>
    </source>
</evidence>
<feature type="transmembrane region" description="Helical" evidence="3">
    <location>
        <begin position="1375"/>
        <end position="1397"/>
    </location>
</feature>
<dbReference type="Pfam" id="PF12796">
    <property type="entry name" value="Ank_2"/>
    <property type="match status" value="1"/>
</dbReference>
<dbReference type="InterPro" id="IPR002921">
    <property type="entry name" value="Fungal_lipase-type"/>
</dbReference>
<sequence length="2010" mass="224373">MLWISMLLCTMMERSGARCPSVSVPYMEIDTEDNNTDGADDDDEPHASTEPVRVDELTFTRMRWAAQLANYLIAQCYLANRSNSGVPSSELKIELCVMLVKTFDWLSGVNCLSLFVRTTEALYLLDHEKDRRDLVHTLMDTIVEHVIANRDFQLLQGLCTMTFFRQPKGFSRLSPRTNGSEVFRALFQALSSTTELPSSPRRETVELQISQLIALRVFRGLLLLKLGGSATTSPKAYLRSCEISENIVYYTGLLTAHFQSILASPELALRESLDFFQQELFPTMDQIASQKLQCETGRLFTAIWNDDDEIEGATFDNGLLGGASAEEIPGSGKHAGDANNVDTLMVLGDCITLLAQIQPQTQPQFLQMCEKMIATLSASGSAPAVTSQQYRVIEDVMALLSAPSQTDLASEPEIQLSKEIFDPRDIFLPRRRFEEHLENPRDEEYREPITVTGSADPVSVRISHHHPQFGKEDVVTLDVSCCNLTTWALNDLEIQFRPLGGVGVVKCVDASKDLKLRMLRAGETVSVGTSGGCTSLPPFGVIKAQKQFRVCKFTQATFLMQAVLVQEPSQDGEDTGDIPTEETSATPIYLAFSNRYVLHFDTLLRLPQPQFATGSFFRHCWQSANSGVLWRVKAQESQARKLGVCQHALHGMNAKLAAVSELLLDIPMYFHIAMLTQTRWGSYVTATLTMSLESDSSWSGILEVRSAFENIREFKKWPKDTTRLFCGDHVQLCNAPVAPRETVQTSTPLSNAVDTAASLPTVPAPFDHAFCTPVPAPMQQIDPPMTSAAPTFTPDVRSTTSFHKDVSVPMDRMSSFARSQPEQMRAPEATPAADEQWGNFLSKMPLDRRGATGAALGDEDAEEERVYRPLLFQSTGYASSELFRDSYEMHSRLPTVSSTAPLLGVEAAATDSSENQKQRHVFEPQIRLETLSSRAATAVLWVTYLAFLLAMSLPYLQSKGYLETAEELSGAVCKDEVRREPCIQVDKTRNVAQWAAYVANVSRYTGSIEIKLNVREQVNTSTLSELLSSLENSNTFQELQGVGTAWDMDRGANRVKINLEDEASSISEVEDGEVDQDAGYVLTYDTRLYGIDHDVTPATKDLVIDERNQSIWVECRSGGPCENVRLMEVTQDVDRLGGSGYDAYFAVVTFRGLYPNIFGKDVVYEFAYTYVQHYMLKPAIHVGEVVVRGVLVLVSILALPCWFISVLNFHSGSWSQVLTVQKWLLGVGVVLVLWQNPVYAVSELYTTVSMRTRFVSITCQSFAEAFFYVFWLSLMDQHSGDFSSRRCSFGTKFLFGLVLFAVDTWMTVLRMPKLFFEVERTSSAHDFHHKELYVLLGFIRTGLVLFWLAWIMTVGARSGQYLKALPYMATRFKQLSYRFLVLETLLIFVYTFVLSALQIFYLTQTWYFVGYDAFIQDSVHTFAKMHTGHPSLGKFLFLSVYVYLVMFVHLPPLAGDSTGLLTSTALHVEEKPRVDSYGFLTPDSNLFCVETAGWLLELAYQAYFDPPGCPSSSGYGELTLERYGFELITHLRSNLTDTHVVVAWSQEDHRRLVISFRGTTSKANWKSNLRADQTVLWIKSRGLRWRKSCLEKVKDVAAKIPLLNMALPRVHRGFWIAYESIRDELKEVTRLILDENPGISVYITGHSMGGALAVIAAYDLAVNFSIKVNMYNFGGPRVGNPSFRQHYDSCVPTSYRVVMDGDIVPGWPKFWGLYQHVGTEISLDVAGNLIVDPSFVERHLHNSSRRKTTMHGTNVYRVSIAKCLENLTISIHGSSVTMSEVEDQQAQEGVIRSHIDLAEAAANGSRAMVEFLLDNGVQIDTPGKDGTTPLCAAALWGNVAMVTYLLDKGAEVSARNEGTGWTALHAAAFQEHGKVVRLLLAHQADPKMVDAEGRRAVDYASISEATWPFFSAQGCTKSLKSDLVAKGIIRKIPDRPEQIQPNDKYESISSFSRPGSAYTRAKMYPPLARRQSPAIKSRDGRFLTGPIDPLGDMPAELKSNQRPPSLTCEL</sequence>
<dbReference type="PROSITE" id="PS50297">
    <property type="entry name" value="ANK_REP_REGION"/>
    <property type="match status" value="2"/>
</dbReference>
<keyword evidence="3" id="KW-1133">Transmembrane helix</keyword>
<feature type="transmembrane region" description="Helical" evidence="3">
    <location>
        <begin position="1435"/>
        <end position="1454"/>
    </location>
</feature>
<evidence type="ECO:0000256" key="3">
    <source>
        <dbReference type="SAM" id="Phobius"/>
    </source>
</evidence>
<feature type="compositionally biased region" description="Acidic residues" evidence="2">
    <location>
        <begin position="30"/>
        <end position="44"/>
    </location>
</feature>
<keyword evidence="1" id="KW-0040">ANK repeat</keyword>
<proteinExistence type="predicted"/>
<protein>
    <recommendedName>
        <fullName evidence="5">Fungal lipase-type domain-containing protein</fullName>
    </recommendedName>
</protein>
<dbReference type="GO" id="GO:0006629">
    <property type="term" value="P:lipid metabolic process"/>
    <property type="evidence" value="ECO:0007669"/>
    <property type="project" value="InterPro"/>
</dbReference>
<evidence type="ECO:0000259" key="5">
    <source>
        <dbReference type="Pfam" id="PF01764"/>
    </source>
</evidence>
<dbReference type="SMART" id="SM00248">
    <property type="entry name" value="ANK"/>
    <property type="match status" value="3"/>
</dbReference>
<dbReference type="PROSITE" id="PS50088">
    <property type="entry name" value="ANK_REPEAT"/>
    <property type="match status" value="2"/>
</dbReference>
<dbReference type="InterPro" id="IPR002110">
    <property type="entry name" value="Ankyrin_rpt"/>
</dbReference>
<dbReference type="Proteomes" id="UP000709295">
    <property type="component" value="Unassembled WGS sequence"/>
</dbReference>
<dbReference type="PANTHER" id="PTHR45856:SF11">
    <property type="entry name" value="FUNGAL LIPASE-LIKE DOMAIN-CONTAINING PROTEIN"/>
    <property type="match status" value="1"/>
</dbReference>
<feature type="region of interest" description="Disordered" evidence="2">
    <location>
        <begin position="30"/>
        <end position="50"/>
    </location>
</feature>
<dbReference type="PANTHER" id="PTHR45856">
    <property type="entry name" value="ALPHA/BETA-HYDROLASES SUPERFAMILY PROTEIN"/>
    <property type="match status" value="1"/>
</dbReference>
<reference evidence="6" key="1">
    <citation type="submission" date="2021-01" db="EMBL/GenBank/DDBJ databases">
        <title>Phytophthora aleatoria, a newly-described species from Pinus radiata is distinct from Phytophthora cactorum isolates based on comparative genomics.</title>
        <authorList>
            <person name="Mcdougal R."/>
            <person name="Panda P."/>
            <person name="Williams N."/>
            <person name="Studholme D.J."/>
        </authorList>
    </citation>
    <scope>NUCLEOTIDE SEQUENCE</scope>
    <source>
        <strain evidence="6">NZFS 4037</strain>
    </source>
</reference>
<name>A0A8J5M8R8_9STRA</name>
<feature type="transmembrane region" description="Helical" evidence="3">
    <location>
        <begin position="935"/>
        <end position="956"/>
    </location>
</feature>
<evidence type="ECO:0000256" key="2">
    <source>
        <dbReference type="SAM" id="MobiDB-lite"/>
    </source>
</evidence>
<comment type="caution">
    <text evidence="6">The sequence shown here is derived from an EMBL/GenBank/DDBJ whole genome shotgun (WGS) entry which is preliminary data.</text>
</comment>
<organism evidence="6 7">
    <name type="scientific">Phytophthora aleatoria</name>
    <dbReference type="NCBI Taxonomy" id="2496075"/>
    <lineage>
        <taxon>Eukaryota</taxon>
        <taxon>Sar</taxon>
        <taxon>Stramenopiles</taxon>
        <taxon>Oomycota</taxon>
        <taxon>Peronosporomycetes</taxon>
        <taxon>Peronosporales</taxon>
        <taxon>Peronosporaceae</taxon>
        <taxon>Phytophthora</taxon>
    </lineage>
</organism>
<feature type="signal peptide" evidence="4">
    <location>
        <begin position="1"/>
        <end position="17"/>
    </location>
</feature>
<accession>A0A8J5M8R8</accession>
<feature type="transmembrane region" description="Helical" evidence="3">
    <location>
        <begin position="1185"/>
        <end position="1211"/>
    </location>
</feature>
<feature type="transmembrane region" description="Helical" evidence="3">
    <location>
        <begin position="1254"/>
        <end position="1273"/>
    </location>
</feature>
<evidence type="ECO:0000256" key="1">
    <source>
        <dbReference type="PROSITE-ProRule" id="PRU00023"/>
    </source>
</evidence>
<keyword evidence="3" id="KW-0812">Transmembrane</keyword>